<dbReference type="AlphaFoldDB" id="A0A9E7UNL4"/>
<sequence length="463" mass="52074">MDIQLKRGFSRAREMIESSENVTVYSHTDCDGISAATILMKVLERLGKDHEINIININEIPDIEPGPDLTVFADLGSGQRIQDMMRSGSRILILDHHPPLRKKDFTAPAGELLELNPLFYGMDGSTHISGGGMAYLLAREFGYRDLSWIGLLAAVGDMQNITEGAMVGLNREILHDSMEACVESWKDLTIYGRHTRPIVNALSYFGDVTLPTTNNPNECIARLRNLGIPLTNGDSQRRLCDLTDEEKKKLFREIYQMMVNEVPERYQRYIPRLILGEIYELSSEEKYSPFRDLTEFSTAVNACNRNHEWELAVEIIGGDREGNLERLQEVLRDHRAYLAETMERIIHDDLIRSMENLQYFHAPDVKVSVTGTIAGMILSYGDWRKPMIGFSETGDGLKVSLRCSRLLAFDGIHFGSIIRKVAGKVGGSGGGHATACGAYIPAEKDSEFLRLFNRAIENEKVNK</sequence>
<keyword evidence="5" id="KW-0540">Nuclease</keyword>
<dbReference type="Pfam" id="PF21763">
    <property type="entry name" value="DHH_CID"/>
    <property type="match status" value="1"/>
</dbReference>
<dbReference type="GO" id="GO:0003676">
    <property type="term" value="F:nucleic acid binding"/>
    <property type="evidence" value="ECO:0007669"/>
    <property type="project" value="InterPro"/>
</dbReference>
<reference evidence="4 6" key="2">
    <citation type="submission" date="2023-12" db="EMBL/GenBank/DDBJ databases">
        <title>Phenotypic and Genomic Characterization of Methanothermobacter wolfeii Strain BSEL, a CO2-Capturing Archaeon with Minimal Nutrient Requirements.</title>
        <authorList>
            <person name="Ale Enriquez F."/>
            <person name="Ahring B.K."/>
        </authorList>
    </citation>
    <scope>NUCLEOTIDE SEQUENCE [LARGE SCALE GENOMIC DNA]</scope>
    <source>
        <strain evidence="4 6">BSEL-1</strain>
    </source>
</reference>
<dbReference type="Gene3D" id="3.90.1640.30">
    <property type="match status" value="1"/>
</dbReference>
<name>A0A9E7UNL4_METWO</name>
<keyword evidence="5" id="KW-0269">Exonuclease</keyword>
<dbReference type="PANTHER" id="PTHR30255">
    <property type="entry name" value="SINGLE-STRANDED-DNA-SPECIFIC EXONUCLEASE RECJ"/>
    <property type="match status" value="1"/>
</dbReference>
<dbReference type="InterPro" id="IPR048515">
    <property type="entry name" value="DHH_CID"/>
</dbReference>
<keyword evidence="6" id="KW-1185">Reference proteome</keyword>
<dbReference type="Gene3D" id="3.10.310.30">
    <property type="match status" value="1"/>
</dbReference>
<dbReference type="NCBIfam" id="NF040701">
    <property type="entry name" value="RecJ_Meth"/>
    <property type="match status" value="1"/>
</dbReference>
<dbReference type="InterPro" id="IPR001667">
    <property type="entry name" value="DDH_dom"/>
</dbReference>
<evidence type="ECO:0000259" key="3">
    <source>
        <dbReference type="Pfam" id="PF21763"/>
    </source>
</evidence>
<gene>
    <name evidence="5" type="primary">recJ</name>
    <name evidence="5" type="ORF">N5910_03070</name>
    <name evidence="4" type="ORF">U2150_08435</name>
</gene>
<evidence type="ECO:0000259" key="1">
    <source>
        <dbReference type="Pfam" id="PF01368"/>
    </source>
</evidence>
<accession>A0A9E7UNL4</accession>
<dbReference type="EMBL" id="JAXUHJ010000014">
    <property type="protein sequence ID" value="MEJ8543514.1"/>
    <property type="molecule type" value="Genomic_DNA"/>
</dbReference>
<feature type="domain" description="DHH-CID" evidence="3">
    <location>
        <begin position="190"/>
        <end position="261"/>
    </location>
</feature>
<reference evidence="5" key="1">
    <citation type="submission" date="2022-09" db="EMBL/GenBank/DDBJ databases">
        <title>Characterization of three MwoI isoschizomers from sequenced genome and metagenomes.</title>
        <authorList>
            <person name="Fomenkov A."/>
            <person name="Xu S.Y."/>
            <person name="Roberts R.J."/>
        </authorList>
    </citation>
    <scope>NUCLEOTIDE SEQUENCE</scope>
    <source>
        <strain evidence="5">DSM 2970</strain>
    </source>
</reference>
<organism evidence="5">
    <name type="scientific">Methanothermobacter wolfeii</name>
    <name type="common">Methanobacterium wolfei</name>
    <dbReference type="NCBI Taxonomy" id="145261"/>
    <lineage>
        <taxon>Archaea</taxon>
        <taxon>Methanobacteriati</taxon>
        <taxon>Methanobacteriota</taxon>
        <taxon>Methanomada group</taxon>
        <taxon>Methanobacteria</taxon>
        <taxon>Methanobacteriales</taxon>
        <taxon>Methanobacteriaceae</taxon>
        <taxon>Methanothermobacter</taxon>
    </lineage>
</organism>
<dbReference type="RefSeq" id="WP_074358665.1">
    <property type="nucleotide sequence ID" value="NZ_CP104550.1"/>
</dbReference>
<dbReference type="GO" id="GO:0004527">
    <property type="term" value="F:exonuclease activity"/>
    <property type="evidence" value="ECO:0007669"/>
    <property type="project" value="UniProtKB-KW"/>
</dbReference>
<protein>
    <submittedName>
        <fullName evidence="5">Single-stranded-DNA-specific exonuclease RecJ</fullName>
        <ecNumber evidence="5">3.1.-.-</ecNumber>
    </submittedName>
</protein>
<dbReference type="GeneID" id="75106200"/>
<dbReference type="InterPro" id="IPR003156">
    <property type="entry name" value="DHHA1_dom"/>
</dbReference>
<evidence type="ECO:0000313" key="4">
    <source>
        <dbReference type="EMBL" id="MEJ8543514.1"/>
    </source>
</evidence>
<dbReference type="Pfam" id="PF01368">
    <property type="entry name" value="DHH"/>
    <property type="match status" value="1"/>
</dbReference>
<dbReference type="KEGG" id="mwo:MWSIV6_0578"/>
<keyword evidence="5" id="KW-0378">Hydrolase</keyword>
<dbReference type="EMBL" id="CP104550">
    <property type="protein sequence ID" value="UXH32286.1"/>
    <property type="molecule type" value="Genomic_DNA"/>
</dbReference>
<feature type="domain" description="DDH" evidence="1">
    <location>
        <begin position="21"/>
        <end position="139"/>
    </location>
</feature>
<dbReference type="Proteomes" id="UP001369247">
    <property type="component" value="Unassembled WGS sequence"/>
</dbReference>
<proteinExistence type="predicted"/>
<evidence type="ECO:0000313" key="5">
    <source>
        <dbReference type="EMBL" id="UXH32286.1"/>
    </source>
</evidence>
<dbReference type="Proteomes" id="UP001065373">
    <property type="component" value="Chromosome"/>
</dbReference>
<dbReference type="EC" id="3.1.-.-" evidence="5"/>
<evidence type="ECO:0000259" key="2">
    <source>
        <dbReference type="Pfam" id="PF02272"/>
    </source>
</evidence>
<evidence type="ECO:0000313" key="6">
    <source>
        <dbReference type="Proteomes" id="UP001369247"/>
    </source>
</evidence>
<dbReference type="Pfam" id="PF02272">
    <property type="entry name" value="DHHA1"/>
    <property type="match status" value="1"/>
</dbReference>
<dbReference type="InterPro" id="IPR053584">
    <property type="entry name" value="RecJ_exonuclease"/>
</dbReference>
<dbReference type="PANTHER" id="PTHR30255:SF3">
    <property type="entry name" value="SINGLE-STRANDED-DNA-SPECIFIC EXONUCLEASE RECJ"/>
    <property type="match status" value="1"/>
</dbReference>
<dbReference type="InterPro" id="IPR051673">
    <property type="entry name" value="SSDNA_exonuclease_RecJ"/>
</dbReference>
<dbReference type="InterPro" id="IPR038763">
    <property type="entry name" value="DHH_sf"/>
</dbReference>
<feature type="domain" description="DHHA1" evidence="2">
    <location>
        <begin position="364"/>
        <end position="457"/>
    </location>
</feature>
<dbReference type="SUPFAM" id="SSF64182">
    <property type="entry name" value="DHH phosphoesterases"/>
    <property type="match status" value="1"/>
</dbReference>